<feature type="transmembrane region" description="Helical" evidence="1">
    <location>
        <begin position="17"/>
        <end position="39"/>
    </location>
</feature>
<dbReference type="Proteomes" id="UP000029033">
    <property type="component" value="Unassembled WGS sequence"/>
</dbReference>
<organism evidence="2 3">
    <name type="scientific">Bifidobacterium scardovii</name>
    <dbReference type="NCBI Taxonomy" id="158787"/>
    <lineage>
        <taxon>Bacteria</taxon>
        <taxon>Bacillati</taxon>
        <taxon>Actinomycetota</taxon>
        <taxon>Actinomycetes</taxon>
        <taxon>Bifidobacteriales</taxon>
        <taxon>Bifidobacteriaceae</taxon>
        <taxon>Bifidobacterium</taxon>
    </lineage>
</organism>
<dbReference type="OrthoDB" id="3240256at2"/>
<feature type="transmembrane region" description="Helical" evidence="1">
    <location>
        <begin position="140"/>
        <end position="156"/>
    </location>
</feature>
<dbReference type="AlphaFoldDB" id="A0A087DI08"/>
<keyword evidence="1" id="KW-0472">Membrane</keyword>
<evidence type="ECO:0000313" key="2">
    <source>
        <dbReference type="EMBL" id="KFI95158.1"/>
    </source>
</evidence>
<protein>
    <submittedName>
        <fullName evidence="2">Membrane protein</fullName>
    </submittedName>
</protein>
<evidence type="ECO:0000313" key="3">
    <source>
        <dbReference type="Proteomes" id="UP000029033"/>
    </source>
</evidence>
<feature type="transmembrane region" description="Helical" evidence="1">
    <location>
        <begin position="193"/>
        <end position="214"/>
    </location>
</feature>
<feature type="transmembrane region" description="Helical" evidence="1">
    <location>
        <begin position="114"/>
        <end position="134"/>
    </location>
</feature>
<feature type="transmembrane region" description="Helical" evidence="1">
    <location>
        <begin position="78"/>
        <end position="102"/>
    </location>
</feature>
<evidence type="ECO:0000256" key="1">
    <source>
        <dbReference type="SAM" id="Phobius"/>
    </source>
</evidence>
<dbReference type="RefSeq" id="WP_049185013.1">
    <property type="nucleotide sequence ID" value="NZ_CAJPMS010000043.1"/>
</dbReference>
<keyword evidence="1" id="KW-1133">Transmembrane helix</keyword>
<comment type="caution">
    <text evidence="2">The sequence shown here is derived from an EMBL/GenBank/DDBJ whole genome shotgun (WGS) entry which is preliminary data.</text>
</comment>
<dbReference type="eggNOG" id="ENOG5030GYC">
    <property type="taxonomic scope" value="Bacteria"/>
</dbReference>
<sequence length="332" mass="34498">MDDQTVGRHRHHTPDTAAYAAMAVIASLSGAGVSFAPLYERIWGGAMLHPACPAIARMSYYRSLESYGEYGACVTSPVWFAAASVLGAIAAAGMTIAGLTAARRHDPMRRRTRASVIVPAAVSTVAVAIMLLLSANPVTAAAWAAYAAIWLAYGLIGPRWRTGESPVMTLLVMQIGVLPVLVCEYTVSDEVNVSGGATIACCLGMAAYAVIRAGHTGSRDPHADRTPIYVLALFWLISSVTTYQYGGLSGITDFCPALSATDEAGLVAYCIGPGALAALNVTARILPAISLIAVAMAVRVGVRGGQRTAATVYRLLASALSAAAFVIAFTMA</sequence>
<accession>A0A087DI08</accession>
<name>A0A087DI08_9BIFI</name>
<feature type="transmembrane region" description="Helical" evidence="1">
    <location>
        <begin position="266"/>
        <end position="298"/>
    </location>
</feature>
<dbReference type="GeneID" id="85165964"/>
<keyword evidence="1" id="KW-0812">Transmembrane</keyword>
<dbReference type="STRING" id="158787.BSCA_0976"/>
<dbReference type="EMBL" id="JGZO01000004">
    <property type="protein sequence ID" value="KFI95158.1"/>
    <property type="molecule type" value="Genomic_DNA"/>
</dbReference>
<feature type="transmembrane region" description="Helical" evidence="1">
    <location>
        <begin position="310"/>
        <end position="331"/>
    </location>
</feature>
<feature type="transmembrane region" description="Helical" evidence="1">
    <location>
        <begin position="226"/>
        <end position="246"/>
    </location>
</feature>
<gene>
    <name evidence="2" type="ORF">BSCA_0976</name>
</gene>
<reference evidence="2 3" key="1">
    <citation type="submission" date="2014-03" db="EMBL/GenBank/DDBJ databases">
        <title>Genomics of Bifidobacteria.</title>
        <authorList>
            <person name="Ventura M."/>
            <person name="Milani C."/>
            <person name="Lugli G.A."/>
        </authorList>
    </citation>
    <scope>NUCLEOTIDE SEQUENCE [LARGE SCALE GENOMIC DNA]</scope>
    <source>
        <strain evidence="2 3">LMG 21589</strain>
    </source>
</reference>
<feature type="transmembrane region" description="Helical" evidence="1">
    <location>
        <begin position="168"/>
        <end position="187"/>
    </location>
</feature>
<proteinExistence type="predicted"/>
<keyword evidence="3" id="KW-1185">Reference proteome</keyword>